<keyword evidence="1 2" id="KW-0556">Organic radical</keyword>
<keyword evidence="4" id="KW-0808">Transferase</keyword>
<dbReference type="PANTHER" id="PTHR30191:SF0">
    <property type="entry name" value="FORMATE ACETYLTRANSFERASE 1"/>
    <property type="match status" value="1"/>
</dbReference>
<dbReference type="Proteomes" id="UP000236333">
    <property type="component" value="Unassembled WGS sequence"/>
</dbReference>
<evidence type="ECO:0000259" key="3">
    <source>
        <dbReference type="PROSITE" id="PS51149"/>
    </source>
</evidence>
<dbReference type="GO" id="GO:0005829">
    <property type="term" value="C:cytosol"/>
    <property type="evidence" value="ECO:0007669"/>
    <property type="project" value="TreeGrafter"/>
</dbReference>
<organism evidence="4 5">
    <name type="scientific">Tetrabaena socialis</name>
    <dbReference type="NCBI Taxonomy" id="47790"/>
    <lineage>
        <taxon>Eukaryota</taxon>
        <taxon>Viridiplantae</taxon>
        <taxon>Chlorophyta</taxon>
        <taxon>core chlorophytes</taxon>
        <taxon>Chlorophyceae</taxon>
        <taxon>CS clade</taxon>
        <taxon>Chlamydomonadales</taxon>
        <taxon>Tetrabaenaceae</taxon>
        <taxon>Tetrabaena</taxon>
    </lineage>
</organism>
<dbReference type="InterPro" id="IPR001150">
    <property type="entry name" value="Gly_radical"/>
</dbReference>
<name>A0A2J8A1I0_9CHLO</name>
<gene>
    <name evidence="4" type="ORF">TSOC_007259</name>
</gene>
<accession>A0A2J8A1I0</accession>
<feature type="modified residue" description="Glycine radical" evidence="2">
    <location>
        <position position="175"/>
    </location>
</feature>
<evidence type="ECO:0000256" key="2">
    <source>
        <dbReference type="PROSITE-ProRule" id="PRU00493"/>
    </source>
</evidence>
<dbReference type="AlphaFoldDB" id="A0A2J8A1I0"/>
<dbReference type="SUPFAM" id="SSF51998">
    <property type="entry name" value="PFL-like glycyl radical enzymes"/>
    <property type="match status" value="1"/>
</dbReference>
<sequence length="200" mass="22756">MSIDRIDYHVARDKDSVLGTAMKYGMKYDNDEEQDILVGVHLKSYPLRPFKCINVYPFSLCPEEHQKSALSSWKPSVNVQHVDGKTVVDLNLYPPGSLDGLSETERHEKLRQDLKPVNAGTPVTSPRVQNLVSLIDGYFKQGGMHVNINVMNKETLEDAMEHPEKYPGLTIRVSGYAFHFARLTREQQLEVIARTFHAQM</sequence>
<dbReference type="OrthoDB" id="76259at2759"/>
<feature type="domain" description="Glycine radical" evidence="3">
    <location>
        <begin position="77"/>
        <end position="200"/>
    </location>
</feature>
<dbReference type="PANTHER" id="PTHR30191">
    <property type="entry name" value="FORMATE ACETYLTRANSFERASE"/>
    <property type="match status" value="1"/>
</dbReference>
<dbReference type="GO" id="GO:0008861">
    <property type="term" value="F:formate C-acetyltransferase activity"/>
    <property type="evidence" value="ECO:0007669"/>
    <property type="project" value="TreeGrafter"/>
</dbReference>
<dbReference type="Gene3D" id="3.20.70.20">
    <property type="match status" value="1"/>
</dbReference>
<dbReference type="InterPro" id="IPR050244">
    <property type="entry name" value="Auton_GlycylRad_Cofactor"/>
</dbReference>
<proteinExistence type="predicted"/>
<dbReference type="Pfam" id="PF01228">
    <property type="entry name" value="Gly_radical"/>
    <property type="match status" value="1"/>
</dbReference>
<comment type="caution">
    <text evidence="4">The sequence shown here is derived from an EMBL/GenBank/DDBJ whole genome shotgun (WGS) entry which is preliminary data.</text>
</comment>
<evidence type="ECO:0000256" key="1">
    <source>
        <dbReference type="ARBA" id="ARBA00022818"/>
    </source>
</evidence>
<evidence type="ECO:0000313" key="4">
    <source>
        <dbReference type="EMBL" id="PNH06373.1"/>
    </source>
</evidence>
<keyword evidence="5" id="KW-1185">Reference proteome</keyword>
<reference evidence="4 5" key="1">
    <citation type="journal article" date="2017" name="Mol. Biol. Evol.">
        <title>The 4-celled Tetrabaena socialis nuclear genome reveals the essential components for genetic control of cell number at the origin of multicellularity in the volvocine lineage.</title>
        <authorList>
            <person name="Featherston J."/>
            <person name="Arakaki Y."/>
            <person name="Hanschen E.R."/>
            <person name="Ferris P.J."/>
            <person name="Michod R.E."/>
            <person name="Olson B.J.S.C."/>
            <person name="Nozaki H."/>
            <person name="Durand P.M."/>
        </authorList>
    </citation>
    <scope>NUCLEOTIDE SEQUENCE [LARGE SCALE GENOMIC DNA]</scope>
    <source>
        <strain evidence="4 5">NIES-571</strain>
    </source>
</reference>
<dbReference type="PROSITE" id="PS51149">
    <property type="entry name" value="GLY_RADICAL_2"/>
    <property type="match status" value="1"/>
</dbReference>
<evidence type="ECO:0000313" key="5">
    <source>
        <dbReference type="Proteomes" id="UP000236333"/>
    </source>
</evidence>
<protein>
    <submittedName>
        <fullName evidence="4">Formate acetyltransferase</fullName>
    </submittedName>
</protein>
<dbReference type="EMBL" id="PGGS01000240">
    <property type="protein sequence ID" value="PNH06373.1"/>
    <property type="molecule type" value="Genomic_DNA"/>
</dbReference>